<accession>A0A9D4RHN5</accession>
<dbReference type="EMBL" id="JAIWYP010000002">
    <property type="protein sequence ID" value="KAH3868951.1"/>
    <property type="molecule type" value="Genomic_DNA"/>
</dbReference>
<comment type="caution">
    <text evidence="1">The sequence shown here is derived from an EMBL/GenBank/DDBJ whole genome shotgun (WGS) entry which is preliminary data.</text>
</comment>
<keyword evidence="2" id="KW-1185">Reference proteome</keyword>
<dbReference type="AlphaFoldDB" id="A0A9D4RHN5"/>
<reference evidence="1" key="1">
    <citation type="journal article" date="2019" name="bioRxiv">
        <title>The Genome of the Zebra Mussel, Dreissena polymorpha: A Resource for Invasive Species Research.</title>
        <authorList>
            <person name="McCartney M.A."/>
            <person name="Auch B."/>
            <person name="Kono T."/>
            <person name="Mallez S."/>
            <person name="Zhang Y."/>
            <person name="Obille A."/>
            <person name="Becker A."/>
            <person name="Abrahante J.E."/>
            <person name="Garbe J."/>
            <person name="Badalamenti J.P."/>
            <person name="Herman A."/>
            <person name="Mangelson H."/>
            <person name="Liachko I."/>
            <person name="Sullivan S."/>
            <person name="Sone E.D."/>
            <person name="Koren S."/>
            <person name="Silverstein K.A.T."/>
            <person name="Beckman K.B."/>
            <person name="Gohl D.M."/>
        </authorList>
    </citation>
    <scope>NUCLEOTIDE SEQUENCE</scope>
    <source>
        <strain evidence="1">Duluth1</strain>
        <tissue evidence="1">Whole animal</tissue>
    </source>
</reference>
<sequence length="300" mass="33431">MIEDQKHTWIEIISDVIDEGPRVLLRLLKMRRAVIANIESLFWYSRVKTELGMLNLLCASILCQDVLEELTCSQEEVQLSTISHNGKEAKRENVGDTDVRESALMKIDQISNTYSGADGGPVNATVGNFRDTSCAFDHSSDTIADIMKSVPLGLADVEERSNGWDNGEVKMTDVATNGNTLKIREGYDDCWKNFCIQHTATLRERHCMTEGERRSPTILERLANHSSDTIADIMKSVPLGLADVEERSNGWDNGEVKMTDVATNGNTLKIREGFEAFTGHDNDEQSIQRGFAESLNKTGE</sequence>
<organism evidence="1 2">
    <name type="scientific">Dreissena polymorpha</name>
    <name type="common">Zebra mussel</name>
    <name type="synonym">Mytilus polymorpha</name>
    <dbReference type="NCBI Taxonomy" id="45954"/>
    <lineage>
        <taxon>Eukaryota</taxon>
        <taxon>Metazoa</taxon>
        <taxon>Spiralia</taxon>
        <taxon>Lophotrochozoa</taxon>
        <taxon>Mollusca</taxon>
        <taxon>Bivalvia</taxon>
        <taxon>Autobranchia</taxon>
        <taxon>Heteroconchia</taxon>
        <taxon>Euheterodonta</taxon>
        <taxon>Imparidentia</taxon>
        <taxon>Neoheterodontei</taxon>
        <taxon>Myida</taxon>
        <taxon>Dreissenoidea</taxon>
        <taxon>Dreissenidae</taxon>
        <taxon>Dreissena</taxon>
    </lineage>
</organism>
<name>A0A9D4RHN5_DREPO</name>
<evidence type="ECO:0000313" key="2">
    <source>
        <dbReference type="Proteomes" id="UP000828390"/>
    </source>
</evidence>
<evidence type="ECO:0000313" key="1">
    <source>
        <dbReference type="EMBL" id="KAH3868951.1"/>
    </source>
</evidence>
<reference evidence="1" key="2">
    <citation type="submission" date="2020-11" db="EMBL/GenBank/DDBJ databases">
        <authorList>
            <person name="McCartney M.A."/>
            <person name="Auch B."/>
            <person name="Kono T."/>
            <person name="Mallez S."/>
            <person name="Becker A."/>
            <person name="Gohl D.M."/>
            <person name="Silverstein K.A.T."/>
            <person name="Koren S."/>
            <person name="Bechman K.B."/>
            <person name="Herman A."/>
            <person name="Abrahante J.E."/>
            <person name="Garbe J."/>
        </authorList>
    </citation>
    <scope>NUCLEOTIDE SEQUENCE</scope>
    <source>
        <strain evidence="1">Duluth1</strain>
        <tissue evidence="1">Whole animal</tissue>
    </source>
</reference>
<protein>
    <submittedName>
        <fullName evidence="1">Uncharacterized protein</fullName>
    </submittedName>
</protein>
<proteinExistence type="predicted"/>
<dbReference type="Proteomes" id="UP000828390">
    <property type="component" value="Unassembled WGS sequence"/>
</dbReference>
<gene>
    <name evidence="1" type="ORF">DPMN_032106</name>
</gene>